<organism evidence="2">
    <name type="scientific">Genomoviridae sp</name>
    <dbReference type="NCBI Taxonomy" id="2202565"/>
    <lineage>
        <taxon>Viruses</taxon>
        <taxon>Monodnaviria</taxon>
        <taxon>Shotokuvirae</taxon>
        <taxon>Cressdnaviricota</taxon>
        <taxon>Repensiviricetes</taxon>
        <taxon>Geplafuvirales</taxon>
        <taxon>Genomoviridae</taxon>
    </lineage>
</organism>
<proteinExistence type="predicted"/>
<feature type="region of interest" description="Disordered" evidence="1">
    <location>
        <begin position="1"/>
        <end position="41"/>
    </location>
</feature>
<name>A0A8F5MM74_9VIRU</name>
<evidence type="ECO:0000313" key="2">
    <source>
        <dbReference type="EMBL" id="QXN75688.1"/>
    </source>
</evidence>
<reference evidence="2" key="1">
    <citation type="submission" date="2021-02" db="EMBL/GenBank/DDBJ databases">
        <title>Agricultural practices are the primary influencer of seasonal variation in a dryland aerobiome.</title>
        <authorList>
            <person name="Finn D.R."/>
            <person name="Maldonado J."/>
            <person name="Schmidlin K."/>
            <person name="Kraberger S."/>
            <person name="Fontenele R.S."/>
            <person name="Herckes P."/>
            <person name="Fraser M."/>
            <person name="Garcia-Pichel F."/>
            <person name="Varsani A."/>
        </authorList>
    </citation>
    <scope>NUCLEOTIDE SEQUENCE</scope>
    <source>
        <strain evidence="2">D4_1106</strain>
    </source>
</reference>
<accession>A0A8F5MM74</accession>
<dbReference type="EMBL" id="MW678987">
    <property type="protein sequence ID" value="QXN75688.1"/>
    <property type="molecule type" value="Genomic_DNA"/>
</dbReference>
<protein>
    <submittedName>
        <fullName evidence="2">Capsid protein</fullName>
    </submittedName>
</protein>
<sequence>MPRFKNRRTRYVRKRKYGSKRTTRSTRRVTKRTYRRKPMSKRRILDTTSTKKRDVMLPVTNLLLDPTLPSSARPVVLSVGRPVPNGTPAYTYCIPWMCTFRRPVGVGNSASQSLLTTGSPFYKGLSENVTISVTGPTPWQWRRICFTAKGDELLKPFATQQGGDTITHSPEDFFHNEFTNDSGVFRPMYDLASYYGVNDTSPTTPGTTPASYFRLLNTLFRGISAQQDPTNVTNIDYINVITAKTDNTDVTIKYDKTVTIASGNEAGVQRNYRRYHPMNKTLVYDSLEQGNQTIYAARSTESKPGMGDYYVVDFFQARYLSQADEGDLVFDPRATLYWHEK</sequence>
<evidence type="ECO:0000256" key="1">
    <source>
        <dbReference type="SAM" id="MobiDB-lite"/>
    </source>
</evidence>